<dbReference type="AlphaFoldDB" id="A0A6M8F6S7"/>
<dbReference type="RefSeq" id="WP_173203075.1">
    <property type="nucleotide sequence ID" value="NZ_CP053697.2"/>
</dbReference>
<dbReference type="KEGG" id="pcam:HNE05_00300"/>
<dbReference type="SUPFAM" id="SSF81593">
    <property type="entry name" value="Nucleotidyltransferase substrate binding subunit/domain"/>
    <property type="match status" value="1"/>
</dbReference>
<gene>
    <name evidence="1" type="ORF">HNE05_00300</name>
</gene>
<proteinExistence type="predicted"/>
<dbReference type="Proteomes" id="UP000501379">
    <property type="component" value="Chromosome"/>
</dbReference>
<dbReference type="EMBL" id="CP053697">
    <property type="protein sequence ID" value="QKE61873.1"/>
    <property type="molecule type" value="Genomic_DNA"/>
</dbReference>
<name>A0A6M8F6S7_9GAMM</name>
<sequence length="280" mass="32305">MRHAAESGKVALCIQRFARDEMDNSEYRPPTKHARVNFAIIRCLRDTGDGDYVAARLAARHRLVPQFLWSAEQAIEKYLKGILTLHRVSALNIGHDISKALTLIEEELGFEVPLTLPQQEVFKLIAEWDSDRYFLNHVGVKGNELHYLDQMVWRIRQYCQPLDVVHYADEPSRAVLEQNVKAIQGRELTALREGALAGGRLEKMLVDKNDPARSALVWKNLMFSTSTRKKVNRRNHMHVSNAPLWLEPDLIDDVAKLLKVPKPIQEEYRQLARRRALEEE</sequence>
<evidence type="ECO:0008006" key="3">
    <source>
        <dbReference type="Google" id="ProtNLM"/>
    </source>
</evidence>
<keyword evidence="2" id="KW-1185">Reference proteome</keyword>
<reference evidence="1" key="1">
    <citation type="submission" date="2020-07" db="EMBL/GenBank/DDBJ databases">
        <title>Nitrate ammonifying Pseudomonas campi sp. nov. isolated from German agricultural grassland.</title>
        <authorList>
            <person name="Timsy T."/>
            <person name="Ulrich A."/>
            <person name="Spanner T."/>
            <person name="Foesel B."/>
            <person name="Kolb S."/>
            <person name="Horn M.A."/>
            <person name="Behrendt U."/>
        </authorList>
    </citation>
    <scope>NUCLEOTIDE SEQUENCE</scope>
    <source>
        <strain evidence="1">S1-A32-2</strain>
    </source>
</reference>
<dbReference type="Gene3D" id="1.20.120.330">
    <property type="entry name" value="Nucleotidyltransferases domain 2"/>
    <property type="match status" value="1"/>
</dbReference>
<organism evidence="1 2">
    <name type="scientific">Aquipseudomonas campi</name>
    <dbReference type="NCBI Taxonomy" id="2731681"/>
    <lineage>
        <taxon>Bacteria</taxon>
        <taxon>Pseudomonadati</taxon>
        <taxon>Pseudomonadota</taxon>
        <taxon>Gammaproteobacteria</taxon>
        <taxon>Pseudomonadales</taxon>
        <taxon>Pseudomonadaceae</taxon>
        <taxon>Aquipseudomonas</taxon>
    </lineage>
</organism>
<protein>
    <recommendedName>
        <fullName evidence="3">HEPN domain-containing protein</fullName>
    </recommendedName>
</protein>
<evidence type="ECO:0000313" key="1">
    <source>
        <dbReference type="EMBL" id="QKE61873.1"/>
    </source>
</evidence>
<evidence type="ECO:0000313" key="2">
    <source>
        <dbReference type="Proteomes" id="UP000501379"/>
    </source>
</evidence>
<accession>A0A6M8F6S7</accession>